<dbReference type="AlphaFoldDB" id="A0A506PIZ5"/>
<comment type="caution">
    <text evidence="2">The sequence shown here is derived from an EMBL/GenBank/DDBJ whole genome shotgun (WGS) entry which is preliminary data.</text>
</comment>
<dbReference type="PANTHER" id="PTHR45947:SF3">
    <property type="entry name" value="SULFOQUINOVOSYL TRANSFERASE SQD2"/>
    <property type="match status" value="1"/>
</dbReference>
<dbReference type="PANTHER" id="PTHR45947">
    <property type="entry name" value="SULFOQUINOVOSYL TRANSFERASE SQD2"/>
    <property type="match status" value="1"/>
</dbReference>
<sequence>MKRLLYIGNNVNNKRSNVSTIQTLSALLQQEGYTVYLSSSSNSKVLRMMGMLFNFFQRFKTVDVILIDTYSTLNFNYAFIMSQLARIFRVPYIPSLNGGNLPHRLKRSPLMSKMIFSNAAVNITPSIYLLEAFKSHGYHNITYIPNTIVLDKYHYQFKAISTIQLLWVRSFSSIYNPQMAVSVLHALQQQGNQASLTMVGPDADGSLKEVKQLAEQLGVTVNFTGKLPKPQWHALAKQHNVFINTTHFDNMPVSVIEAMALGLPVVSTGVGGMPYLVKDGVDGLLVPDGDVKAMVAGILKLKEDPELAQNISAAARVKAEGFDWNVVREKWIKVLSS</sequence>
<accession>A0A506PIZ5</accession>
<keyword evidence="3" id="KW-1185">Reference proteome</keyword>
<feature type="domain" description="Glycosyl transferase family 1" evidence="1">
    <location>
        <begin position="165"/>
        <end position="316"/>
    </location>
</feature>
<dbReference type="Pfam" id="PF00534">
    <property type="entry name" value="Glycos_transf_1"/>
    <property type="match status" value="1"/>
</dbReference>
<evidence type="ECO:0000259" key="1">
    <source>
        <dbReference type="Pfam" id="PF00534"/>
    </source>
</evidence>
<dbReference type="GO" id="GO:0016757">
    <property type="term" value="F:glycosyltransferase activity"/>
    <property type="evidence" value="ECO:0007669"/>
    <property type="project" value="InterPro"/>
</dbReference>
<keyword evidence="2" id="KW-0808">Transferase</keyword>
<dbReference type="SUPFAM" id="SSF53756">
    <property type="entry name" value="UDP-Glycosyltransferase/glycogen phosphorylase"/>
    <property type="match status" value="1"/>
</dbReference>
<protein>
    <submittedName>
        <fullName evidence="2">Glycosyltransferase family 4 protein</fullName>
    </submittedName>
</protein>
<dbReference type="EMBL" id="VHIQ01000003">
    <property type="protein sequence ID" value="TPV33836.1"/>
    <property type="molecule type" value="Genomic_DNA"/>
</dbReference>
<gene>
    <name evidence="2" type="ORF">FJ651_06670</name>
</gene>
<dbReference type="Proteomes" id="UP000317332">
    <property type="component" value="Unassembled WGS sequence"/>
</dbReference>
<name>A0A506PIZ5_9FLAO</name>
<proteinExistence type="predicted"/>
<evidence type="ECO:0000313" key="2">
    <source>
        <dbReference type="EMBL" id="TPV33836.1"/>
    </source>
</evidence>
<reference evidence="2 3" key="1">
    <citation type="submission" date="2019-06" db="EMBL/GenBank/DDBJ databases">
        <title>Flavobacteriaceae Paucihalobacterium erythroidium CWB-1, complete genome.</title>
        <authorList>
            <person name="Wu S."/>
        </authorList>
    </citation>
    <scope>NUCLEOTIDE SEQUENCE [LARGE SCALE GENOMIC DNA]</scope>
    <source>
        <strain evidence="2 3">CWB-1</strain>
    </source>
</reference>
<organism evidence="2 3">
    <name type="scientific">Paucihalobacter ruber</name>
    <dbReference type="NCBI Taxonomy" id="2567861"/>
    <lineage>
        <taxon>Bacteria</taxon>
        <taxon>Pseudomonadati</taxon>
        <taxon>Bacteroidota</taxon>
        <taxon>Flavobacteriia</taxon>
        <taxon>Flavobacteriales</taxon>
        <taxon>Flavobacteriaceae</taxon>
        <taxon>Paucihalobacter</taxon>
    </lineage>
</organism>
<dbReference type="RefSeq" id="WP_140989702.1">
    <property type="nucleotide sequence ID" value="NZ_VHIQ01000003.1"/>
</dbReference>
<dbReference type="OrthoDB" id="139410at2"/>
<dbReference type="Gene3D" id="3.40.50.2000">
    <property type="entry name" value="Glycogen Phosphorylase B"/>
    <property type="match status" value="2"/>
</dbReference>
<dbReference type="CDD" id="cd03801">
    <property type="entry name" value="GT4_PimA-like"/>
    <property type="match status" value="1"/>
</dbReference>
<dbReference type="InterPro" id="IPR001296">
    <property type="entry name" value="Glyco_trans_1"/>
</dbReference>
<evidence type="ECO:0000313" key="3">
    <source>
        <dbReference type="Proteomes" id="UP000317332"/>
    </source>
</evidence>
<dbReference type="InterPro" id="IPR050194">
    <property type="entry name" value="Glycosyltransferase_grp1"/>
</dbReference>